<evidence type="ECO:0000256" key="2">
    <source>
        <dbReference type="ARBA" id="ARBA00006024"/>
    </source>
</evidence>
<evidence type="ECO:0000256" key="7">
    <source>
        <dbReference type="ARBA" id="ARBA00022723"/>
    </source>
</evidence>
<dbReference type="PRINTS" id="PR00119">
    <property type="entry name" value="CATATPASE"/>
</dbReference>
<evidence type="ECO:0000256" key="13">
    <source>
        <dbReference type="ARBA" id="ARBA00023065"/>
    </source>
</evidence>
<dbReference type="GO" id="GO:0055070">
    <property type="term" value="P:copper ion homeostasis"/>
    <property type="evidence" value="ECO:0007669"/>
    <property type="project" value="TreeGrafter"/>
</dbReference>
<evidence type="ECO:0000256" key="8">
    <source>
        <dbReference type="ARBA" id="ARBA00022741"/>
    </source>
</evidence>
<dbReference type="InterPro" id="IPR036163">
    <property type="entry name" value="HMA_dom_sf"/>
</dbReference>
<keyword evidence="5" id="KW-0597">Phosphoprotein</keyword>
<dbReference type="Gene3D" id="3.30.70.100">
    <property type="match status" value="1"/>
</dbReference>
<dbReference type="SUPFAM" id="SSF55008">
    <property type="entry name" value="HMA, heavy metal-associated domain"/>
    <property type="match status" value="1"/>
</dbReference>
<name>A0A1E3GT27_9GAMM</name>
<dbReference type="GO" id="GO:0005524">
    <property type="term" value="F:ATP binding"/>
    <property type="evidence" value="ECO:0007669"/>
    <property type="project" value="UniProtKB-UniRule"/>
</dbReference>
<dbReference type="InterPro" id="IPR017969">
    <property type="entry name" value="Heavy-metal-associated_CS"/>
</dbReference>
<feature type="transmembrane region" description="Helical" evidence="15">
    <location>
        <begin position="412"/>
        <end position="432"/>
    </location>
</feature>
<dbReference type="NCBIfam" id="TIGR01525">
    <property type="entry name" value="ATPase-IB_hvy"/>
    <property type="match status" value="1"/>
</dbReference>
<dbReference type="Pfam" id="PF00403">
    <property type="entry name" value="HMA"/>
    <property type="match status" value="1"/>
</dbReference>
<evidence type="ECO:0000256" key="3">
    <source>
        <dbReference type="ARBA" id="ARBA00022448"/>
    </source>
</evidence>
<dbReference type="SFLD" id="SFLDG00002">
    <property type="entry name" value="C1.7:_P-type_atpase_like"/>
    <property type="match status" value="1"/>
</dbReference>
<keyword evidence="3" id="KW-0813">Transport</keyword>
<dbReference type="InterPro" id="IPR036412">
    <property type="entry name" value="HAD-like_sf"/>
</dbReference>
<dbReference type="Proteomes" id="UP000094379">
    <property type="component" value="Unassembled WGS sequence"/>
</dbReference>
<evidence type="ECO:0000256" key="5">
    <source>
        <dbReference type="ARBA" id="ARBA00022553"/>
    </source>
</evidence>
<comment type="subcellular location">
    <subcellularLocation>
        <location evidence="1">Cell membrane</location>
        <topology evidence="1">Multi-pass membrane protein</topology>
    </subcellularLocation>
</comment>
<dbReference type="GO" id="GO:0005507">
    <property type="term" value="F:copper ion binding"/>
    <property type="evidence" value="ECO:0007669"/>
    <property type="project" value="TreeGrafter"/>
</dbReference>
<evidence type="ECO:0000256" key="6">
    <source>
        <dbReference type="ARBA" id="ARBA00022692"/>
    </source>
</evidence>
<feature type="transmembrane region" description="Helical" evidence="15">
    <location>
        <begin position="723"/>
        <end position="743"/>
    </location>
</feature>
<sequence length="775" mass="83993">MACQTIYAAGLQSFYNKTPEGESLAPPPDTANDFHAYDIDEIQADYVDSLDEKRTIHLLIEGIHCAACVWLIEHALYKLPGVLAADVNLTAKRCRIRWDNRETSLSVLMQHLAKLGYAAVPFDPDTAEGALAKRHRGLVYRMAFAGFAMMNLMWVSIALYSGAAEDEFRDLFHWVGFIIATPTLLYSGYPFFRNSISGLRSRYLTMDLPIAIGATATYLYSSYITFTGSLEGEVFFDTVVNFIFVILIGRYLEALSKRNALSATRRMLELQPKLATVITEGIQQTLPIRSVKVGDLVLVRPGENIPVDGVVTDGESAVDESMLTGESQPVRKQLNDTVVAGSINGEGAFTVRAEQVLRHTALAKIIALMDEAQTSKAPIQTLADKIVPWFVVITLTLATLTFLFWMGSDFEIALLASASVLVVTCPCAFGMATPMSIAVASGVGATNGILIKQGVALESLSRVTHYVFDKTGTLTEGRLQLVESFPAEGISEQSLLQIAASAEQQSEHGIAKTIVSAAQQQNLTLLNISAFYASPGRGVEAQIDGDKIFVGTADWMISHDVTLNSQWQSKVDQLEQQGISCVFVASEQKLIGILGLFDTLRDDAKTMIADMLANGLKVTVLSGDRQQVVNSVTADLGNIQRLAEVLPADKRQVIQQLQQQGDCVAMVGDGINDSPALIQADVGIALASGTDVSIESADIVLSHNQLSQVALARKLAARTLRTIRQNIVLSISYNVIMVPLAMMALVSPLLAAITMPISSLLVIGNAARISRIFKR</sequence>
<evidence type="ECO:0000256" key="11">
    <source>
        <dbReference type="ARBA" id="ARBA00022967"/>
    </source>
</evidence>
<dbReference type="PANTHER" id="PTHR43520:SF5">
    <property type="entry name" value="CATION-TRANSPORTING P-TYPE ATPASE-RELATED"/>
    <property type="match status" value="1"/>
</dbReference>
<dbReference type="SFLD" id="SFLDS00003">
    <property type="entry name" value="Haloacid_Dehalogenase"/>
    <property type="match status" value="1"/>
</dbReference>
<keyword evidence="8 15" id="KW-0547">Nucleotide-binding</keyword>
<keyword evidence="11" id="KW-1278">Translocase</keyword>
<dbReference type="InterPro" id="IPR059000">
    <property type="entry name" value="ATPase_P-type_domA"/>
</dbReference>
<feature type="transmembrane region" description="Helical" evidence="15">
    <location>
        <begin position="234"/>
        <end position="252"/>
    </location>
</feature>
<feature type="domain" description="HMA" evidence="16">
    <location>
        <begin position="54"/>
        <end position="120"/>
    </location>
</feature>
<dbReference type="NCBIfam" id="TIGR01511">
    <property type="entry name" value="ATPase-IB1_Cu"/>
    <property type="match status" value="1"/>
</dbReference>
<dbReference type="GO" id="GO:0043682">
    <property type="term" value="F:P-type divalent copper transporter activity"/>
    <property type="evidence" value="ECO:0007669"/>
    <property type="project" value="TreeGrafter"/>
</dbReference>
<dbReference type="EC" id="3.6.3.54" evidence="17"/>
<keyword evidence="18" id="KW-1185">Reference proteome</keyword>
<dbReference type="CDD" id="cd00371">
    <property type="entry name" value="HMA"/>
    <property type="match status" value="1"/>
</dbReference>
<comment type="similarity">
    <text evidence="2 15">Belongs to the cation transport ATPase (P-type) (TC 3.A.3) family. Type IB subfamily.</text>
</comment>
<dbReference type="InterPro" id="IPR027256">
    <property type="entry name" value="P-typ_ATPase_IB"/>
</dbReference>
<dbReference type="PRINTS" id="PR00943">
    <property type="entry name" value="CUATPASE"/>
</dbReference>
<protein>
    <submittedName>
        <fullName evidence="17">Copper-exporting P-type ATPase A</fullName>
        <ecNumber evidence="17">3.6.3.54</ecNumber>
    </submittedName>
</protein>
<dbReference type="SFLD" id="SFLDF00027">
    <property type="entry name" value="p-type_atpase"/>
    <property type="match status" value="1"/>
</dbReference>
<dbReference type="InterPro" id="IPR006121">
    <property type="entry name" value="HMA_dom"/>
</dbReference>
<dbReference type="PROSITE" id="PS00154">
    <property type="entry name" value="ATPASE_E1_E2"/>
    <property type="match status" value="1"/>
</dbReference>
<keyword evidence="17" id="KW-0378">Hydrolase</keyword>
<evidence type="ECO:0000256" key="1">
    <source>
        <dbReference type="ARBA" id="ARBA00004651"/>
    </source>
</evidence>
<organism evidence="17 18">
    <name type="scientific">Methylophaga muralis</name>
    <dbReference type="NCBI Taxonomy" id="291169"/>
    <lineage>
        <taxon>Bacteria</taxon>
        <taxon>Pseudomonadati</taxon>
        <taxon>Pseudomonadota</taxon>
        <taxon>Gammaproteobacteria</taxon>
        <taxon>Thiotrichales</taxon>
        <taxon>Piscirickettsiaceae</taxon>
        <taxon>Methylophaga</taxon>
    </lineage>
</organism>
<comment type="caution">
    <text evidence="17">The sequence shown here is derived from an EMBL/GenBank/DDBJ whole genome shotgun (WGS) entry which is preliminary data.</text>
</comment>
<dbReference type="Gene3D" id="3.40.50.1000">
    <property type="entry name" value="HAD superfamily/HAD-like"/>
    <property type="match status" value="1"/>
</dbReference>
<evidence type="ECO:0000256" key="12">
    <source>
        <dbReference type="ARBA" id="ARBA00022989"/>
    </source>
</evidence>
<dbReference type="EMBL" id="MCRI01000018">
    <property type="protein sequence ID" value="ODN66531.1"/>
    <property type="molecule type" value="Genomic_DNA"/>
</dbReference>
<dbReference type="InterPro" id="IPR008250">
    <property type="entry name" value="ATPase_P-typ_transduc_dom_A_sf"/>
</dbReference>
<evidence type="ECO:0000313" key="17">
    <source>
        <dbReference type="EMBL" id="ODN66531.1"/>
    </source>
</evidence>
<dbReference type="Gene3D" id="2.70.150.10">
    <property type="entry name" value="Calcium-transporting ATPase, cytoplasmic transduction domain A"/>
    <property type="match status" value="1"/>
</dbReference>
<feature type="transmembrane region" description="Helical" evidence="15">
    <location>
        <begin position="204"/>
        <end position="222"/>
    </location>
</feature>
<keyword evidence="13" id="KW-0406">Ion transport</keyword>
<keyword evidence="6 15" id="KW-0812">Transmembrane</keyword>
<keyword evidence="9 15" id="KW-0067">ATP-binding</keyword>
<feature type="transmembrane region" description="Helical" evidence="15">
    <location>
        <begin position="138"/>
        <end position="159"/>
    </location>
</feature>
<evidence type="ECO:0000313" key="18">
    <source>
        <dbReference type="Proteomes" id="UP000094379"/>
    </source>
</evidence>
<feature type="transmembrane region" description="Helical" evidence="15">
    <location>
        <begin position="171"/>
        <end position="192"/>
    </location>
</feature>
<dbReference type="PATRIC" id="fig|291169.3.peg.1811"/>
<dbReference type="InterPro" id="IPR001757">
    <property type="entry name" value="P_typ_ATPase"/>
</dbReference>
<dbReference type="NCBIfam" id="TIGR01494">
    <property type="entry name" value="ATPase_P-type"/>
    <property type="match status" value="1"/>
</dbReference>
<evidence type="ECO:0000256" key="4">
    <source>
        <dbReference type="ARBA" id="ARBA00022475"/>
    </source>
</evidence>
<keyword evidence="4 15" id="KW-1003">Cell membrane</keyword>
<evidence type="ECO:0000256" key="14">
    <source>
        <dbReference type="ARBA" id="ARBA00023136"/>
    </source>
</evidence>
<keyword evidence="12 15" id="KW-1133">Transmembrane helix</keyword>
<proteinExistence type="inferred from homology"/>
<dbReference type="SUPFAM" id="SSF81665">
    <property type="entry name" value="Calcium ATPase, transmembrane domain M"/>
    <property type="match status" value="1"/>
</dbReference>
<evidence type="ECO:0000259" key="16">
    <source>
        <dbReference type="PROSITE" id="PS50846"/>
    </source>
</evidence>
<dbReference type="STRING" id="291169.A9E74_01801"/>
<keyword evidence="7 15" id="KW-0479">Metal-binding</keyword>
<dbReference type="InterPro" id="IPR018303">
    <property type="entry name" value="ATPase_P-typ_P_site"/>
</dbReference>
<evidence type="ECO:0000256" key="15">
    <source>
        <dbReference type="RuleBase" id="RU362081"/>
    </source>
</evidence>
<keyword evidence="14 15" id="KW-0472">Membrane</keyword>
<dbReference type="Pfam" id="PF00702">
    <property type="entry name" value="Hydrolase"/>
    <property type="match status" value="1"/>
</dbReference>
<dbReference type="GO" id="GO:0005886">
    <property type="term" value="C:plasma membrane"/>
    <property type="evidence" value="ECO:0007669"/>
    <property type="project" value="UniProtKB-SubCell"/>
</dbReference>
<dbReference type="InterPro" id="IPR023298">
    <property type="entry name" value="ATPase_P-typ_TM_dom_sf"/>
</dbReference>
<reference evidence="17 18" key="1">
    <citation type="submission" date="2016-07" db="EMBL/GenBank/DDBJ databases">
        <title>Draft Genome Sequence of Methylophaga muralis Bur 1.</title>
        <authorList>
            <person name="Vasilenko O.V."/>
            <person name="Doronina N.V."/>
            <person name="Shmareva M.N."/>
            <person name="Tarlachkov S.V."/>
            <person name="Mustakhimov I."/>
            <person name="Trotsenko Y.A."/>
        </authorList>
    </citation>
    <scope>NUCLEOTIDE SEQUENCE [LARGE SCALE GENOMIC DNA]</scope>
    <source>
        <strain evidence="17 18">Bur 1</strain>
    </source>
</reference>
<dbReference type="SUPFAM" id="SSF56784">
    <property type="entry name" value="HAD-like"/>
    <property type="match status" value="1"/>
</dbReference>
<accession>A0A1E3GT27</accession>
<feature type="transmembrane region" description="Helical" evidence="15">
    <location>
        <begin position="749"/>
        <end position="767"/>
    </location>
</feature>
<evidence type="ECO:0000256" key="9">
    <source>
        <dbReference type="ARBA" id="ARBA00022840"/>
    </source>
</evidence>
<dbReference type="FunFam" id="2.70.150.10:FF:000002">
    <property type="entry name" value="Copper-transporting ATPase 1, putative"/>
    <property type="match status" value="1"/>
</dbReference>
<dbReference type="AlphaFoldDB" id="A0A1E3GT27"/>
<dbReference type="InterPro" id="IPR023214">
    <property type="entry name" value="HAD_sf"/>
</dbReference>
<dbReference type="SUPFAM" id="SSF81653">
    <property type="entry name" value="Calcium ATPase, transduction domain A"/>
    <property type="match status" value="1"/>
</dbReference>
<dbReference type="InterPro" id="IPR023299">
    <property type="entry name" value="ATPase_P-typ_cyto_dom_N"/>
</dbReference>
<dbReference type="PROSITE" id="PS50846">
    <property type="entry name" value="HMA_2"/>
    <property type="match status" value="1"/>
</dbReference>
<evidence type="ECO:0000256" key="10">
    <source>
        <dbReference type="ARBA" id="ARBA00022842"/>
    </source>
</evidence>
<dbReference type="Pfam" id="PF00122">
    <property type="entry name" value="E1-E2_ATPase"/>
    <property type="match status" value="1"/>
</dbReference>
<dbReference type="Gene3D" id="3.40.1110.10">
    <property type="entry name" value="Calcium-transporting ATPase, cytoplasmic domain N"/>
    <property type="match status" value="1"/>
</dbReference>
<dbReference type="PROSITE" id="PS01047">
    <property type="entry name" value="HMA_1"/>
    <property type="match status" value="1"/>
</dbReference>
<dbReference type="PANTHER" id="PTHR43520">
    <property type="entry name" value="ATP7, ISOFORM B"/>
    <property type="match status" value="1"/>
</dbReference>
<dbReference type="InterPro" id="IPR044492">
    <property type="entry name" value="P_typ_ATPase_HD_dom"/>
</dbReference>
<dbReference type="GO" id="GO:0016887">
    <property type="term" value="F:ATP hydrolysis activity"/>
    <property type="evidence" value="ECO:0007669"/>
    <property type="project" value="InterPro"/>
</dbReference>
<keyword evidence="10" id="KW-0460">Magnesium</keyword>
<gene>
    <name evidence="17" type="primary">copA_4</name>
    <name evidence="17" type="ORF">A9E74_01801</name>
</gene>
<feature type="transmembrane region" description="Helical" evidence="15">
    <location>
        <begin position="386"/>
        <end position="406"/>
    </location>
</feature>